<dbReference type="OrthoDB" id="9775180at2"/>
<feature type="domain" description="RCK N-terminal" evidence="8">
    <location>
        <begin position="1"/>
        <end position="122"/>
    </location>
</feature>
<dbReference type="NCBIfam" id="NF007030">
    <property type="entry name" value="PRK09496.1-1"/>
    <property type="match status" value="1"/>
</dbReference>
<evidence type="ECO:0000259" key="8">
    <source>
        <dbReference type="PROSITE" id="PS51201"/>
    </source>
</evidence>
<evidence type="ECO:0000256" key="5">
    <source>
        <dbReference type="ARBA" id="ARBA00022958"/>
    </source>
</evidence>
<dbReference type="FunFam" id="3.40.50.720:FF:000027">
    <property type="entry name" value="Trk system potassium transporter TrkA"/>
    <property type="match status" value="1"/>
</dbReference>
<dbReference type="InterPro" id="IPR036721">
    <property type="entry name" value="RCK_C_sf"/>
</dbReference>
<dbReference type="InterPro" id="IPR050721">
    <property type="entry name" value="Trk_Ktr_HKT_K-transport"/>
</dbReference>
<keyword evidence="6" id="KW-0520">NAD</keyword>
<dbReference type="FunFam" id="3.30.70.1450:FF:000001">
    <property type="entry name" value="Trk system potassium transporter TrkA"/>
    <property type="match status" value="1"/>
</dbReference>
<feature type="domain" description="RCK C-terminal" evidence="9">
    <location>
        <begin position="367"/>
        <end position="452"/>
    </location>
</feature>
<dbReference type="PROSITE" id="PS51202">
    <property type="entry name" value="RCK_C"/>
    <property type="match status" value="2"/>
</dbReference>
<dbReference type="SUPFAM" id="SSF51735">
    <property type="entry name" value="NAD(P)-binding Rossmann-fold domains"/>
    <property type="match status" value="2"/>
</dbReference>
<name>A0A0F6RDQ9_9GAMM</name>
<evidence type="ECO:0000313" key="10">
    <source>
        <dbReference type="EMBL" id="AKE53176.1"/>
    </source>
</evidence>
<keyword evidence="11" id="KW-1185">Reference proteome</keyword>
<dbReference type="Pfam" id="PF02080">
    <property type="entry name" value="TrkA_C"/>
    <property type="match status" value="2"/>
</dbReference>
<dbReference type="EMBL" id="CP010975">
    <property type="protein sequence ID" value="AKE53176.1"/>
    <property type="molecule type" value="Genomic_DNA"/>
</dbReference>
<dbReference type="InterPro" id="IPR006037">
    <property type="entry name" value="RCK_C"/>
</dbReference>
<dbReference type="PANTHER" id="PTHR43833:SF5">
    <property type="entry name" value="TRK SYSTEM POTASSIUM UPTAKE PROTEIN TRKA"/>
    <property type="match status" value="1"/>
</dbReference>
<dbReference type="STRING" id="914150.TQ33_2254"/>
<dbReference type="InterPro" id="IPR003148">
    <property type="entry name" value="RCK_N"/>
</dbReference>
<keyword evidence="5" id="KW-0630">Potassium</keyword>
<dbReference type="NCBIfam" id="NF007039">
    <property type="entry name" value="PRK09496.3-2"/>
    <property type="match status" value="1"/>
</dbReference>
<protein>
    <recommendedName>
        <fullName evidence="1">Trk system potassium uptake protein TrkA</fullName>
    </recommendedName>
</protein>
<dbReference type="Pfam" id="PF02254">
    <property type="entry name" value="TrkA_N"/>
    <property type="match status" value="2"/>
</dbReference>
<keyword evidence="7" id="KW-0406">Ion transport</keyword>
<dbReference type="Proteomes" id="UP000034071">
    <property type="component" value="Chromosome"/>
</dbReference>
<dbReference type="PRINTS" id="PR00335">
    <property type="entry name" value="KUPTAKETRKA"/>
</dbReference>
<feature type="domain" description="RCK N-terminal" evidence="8">
    <location>
        <begin position="231"/>
        <end position="347"/>
    </location>
</feature>
<evidence type="ECO:0000256" key="2">
    <source>
        <dbReference type="ARBA" id="ARBA00022448"/>
    </source>
</evidence>
<evidence type="ECO:0000259" key="9">
    <source>
        <dbReference type="PROSITE" id="PS51202"/>
    </source>
</evidence>
<dbReference type="NCBIfam" id="NF007031">
    <property type="entry name" value="PRK09496.1-2"/>
    <property type="match status" value="1"/>
</dbReference>
<dbReference type="PATRIC" id="fig|914150.5.peg.2284"/>
<evidence type="ECO:0000256" key="6">
    <source>
        <dbReference type="ARBA" id="ARBA00023027"/>
    </source>
</evidence>
<dbReference type="Gene3D" id="3.30.70.1450">
    <property type="entry name" value="Regulator of K+ conductance, C-terminal domain"/>
    <property type="match status" value="2"/>
</dbReference>
<dbReference type="GO" id="GO:0015079">
    <property type="term" value="F:potassium ion transmembrane transporter activity"/>
    <property type="evidence" value="ECO:0007669"/>
    <property type="project" value="InterPro"/>
</dbReference>
<dbReference type="AlphaFoldDB" id="A0A0F6RDQ9"/>
<evidence type="ECO:0000256" key="7">
    <source>
        <dbReference type="ARBA" id="ARBA00023065"/>
    </source>
</evidence>
<dbReference type="HOGENOM" id="CLU_046525_0_2_6"/>
<dbReference type="NCBIfam" id="NF007032">
    <property type="entry name" value="PRK09496.1-4"/>
    <property type="match status" value="1"/>
</dbReference>
<proteinExistence type="predicted"/>
<evidence type="ECO:0000256" key="4">
    <source>
        <dbReference type="ARBA" id="ARBA00022737"/>
    </source>
</evidence>
<evidence type="ECO:0000313" key="11">
    <source>
        <dbReference type="Proteomes" id="UP000034071"/>
    </source>
</evidence>
<dbReference type="GO" id="GO:0005886">
    <property type="term" value="C:plasma membrane"/>
    <property type="evidence" value="ECO:0007669"/>
    <property type="project" value="InterPro"/>
</dbReference>
<evidence type="ECO:0000256" key="1">
    <source>
        <dbReference type="ARBA" id="ARBA00017378"/>
    </source>
</evidence>
<dbReference type="Gene3D" id="3.40.50.720">
    <property type="entry name" value="NAD(P)-binding Rossmann-like Domain"/>
    <property type="match status" value="2"/>
</dbReference>
<keyword evidence="4" id="KW-0677">Repeat</keyword>
<dbReference type="InterPro" id="IPR006036">
    <property type="entry name" value="K_uptake_TrkA"/>
</dbReference>
<keyword evidence="3" id="KW-0633">Potassium transport</keyword>
<evidence type="ECO:0000256" key="3">
    <source>
        <dbReference type="ARBA" id="ARBA00022538"/>
    </source>
</evidence>
<dbReference type="SUPFAM" id="SSF116726">
    <property type="entry name" value="TrkA C-terminal domain-like"/>
    <property type="match status" value="2"/>
</dbReference>
<reference evidence="10 11" key="1">
    <citation type="submission" date="2015-02" db="EMBL/GenBank/DDBJ databases">
        <title>Complete genome sequence of Kangiella geojedonensis strain YCS-5T.</title>
        <authorList>
            <person name="Kim K.M."/>
        </authorList>
    </citation>
    <scope>NUCLEOTIDE SEQUENCE [LARGE SCALE GENOMIC DNA]</scope>
    <source>
        <strain evidence="10 11">YCS-5</strain>
    </source>
</reference>
<dbReference type="RefSeq" id="WP_046562151.1">
    <property type="nucleotide sequence ID" value="NZ_CP010975.1"/>
</dbReference>
<organism evidence="10 11">
    <name type="scientific">Kangiella geojedonensis</name>
    <dbReference type="NCBI Taxonomy" id="914150"/>
    <lineage>
        <taxon>Bacteria</taxon>
        <taxon>Pseudomonadati</taxon>
        <taxon>Pseudomonadota</taxon>
        <taxon>Gammaproteobacteria</taxon>
        <taxon>Kangiellales</taxon>
        <taxon>Kangiellaceae</taxon>
        <taxon>Kangiella</taxon>
    </lineage>
</organism>
<dbReference type="KEGG" id="kge:TQ33_2254"/>
<feature type="domain" description="RCK C-terminal" evidence="9">
    <location>
        <begin position="142"/>
        <end position="226"/>
    </location>
</feature>
<dbReference type="PROSITE" id="PS51201">
    <property type="entry name" value="RCK_N"/>
    <property type="match status" value="2"/>
</dbReference>
<dbReference type="InterPro" id="IPR036291">
    <property type="entry name" value="NAD(P)-bd_dom_sf"/>
</dbReference>
<keyword evidence="2" id="KW-0813">Transport</keyword>
<dbReference type="FunFam" id="3.40.50.720:FF:000042">
    <property type="entry name" value="Trk system potassium transporter TrkA"/>
    <property type="match status" value="1"/>
</dbReference>
<sequence>MKIIILGAGQVGTTLALSLEGENNDITLIDSDPKRLRYIQDHLDLRTIVGHAAYPDVLANAGIDDSDMLVAVTSSDEVNMVACQIAHSLYQTPTKIARIRSSNYHQKHEIFTNNHIPVDVVISPEKLVTEYIERLVDNPGAFQVLDFANGLLRLVAVKAYYGGPLVGNALSELKHHLPNVDTRVAAIFRRGKPIVPTGHTVIEADDEVFFLAAKKHIRSVMSELQRLEKNYQRVIIAGGGNIGQGLAKRLEKKMLVKIIERDPARAEELANNLEDTLVLQGDVSDEDLLNDENISEFDLFIAVTNDDEANIMSALLAKKLGVRKTMVLINRTAYVDLIQGHEIDIAISPQQVTIGSLLTHIRRGHVSSVYSLRRGAAEAIEAIAKGNEQTSSVIGRSISELALPPGTSIGAIVRDDQVLIAHDNVIIRENDHVVLFMVDKDYIQDVERLFQVNVTYF</sequence>
<accession>A0A0F6RDQ9</accession>
<gene>
    <name evidence="10" type="ORF">TQ33_2254</name>
</gene>
<dbReference type="PANTHER" id="PTHR43833">
    <property type="entry name" value="POTASSIUM CHANNEL PROTEIN 2-RELATED-RELATED"/>
    <property type="match status" value="1"/>
</dbReference>